<feature type="region of interest" description="Disordered" evidence="1">
    <location>
        <begin position="85"/>
        <end position="112"/>
    </location>
</feature>
<evidence type="ECO:0000313" key="2">
    <source>
        <dbReference type="EMBL" id="KAL2493224.1"/>
    </source>
</evidence>
<feature type="compositionally biased region" description="Polar residues" evidence="1">
    <location>
        <begin position="95"/>
        <end position="105"/>
    </location>
</feature>
<comment type="caution">
    <text evidence="2">The sequence shown here is derived from an EMBL/GenBank/DDBJ whole genome shotgun (WGS) entry which is preliminary data.</text>
</comment>
<gene>
    <name evidence="2" type="ORF">Adt_28852</name>
</gene>
<evidence type="ECO:0000256" key="1">
    <source>
        <dbReference type="SAM" id="MobiDB-lite"/>
    </source>
</evidence>
<dbReference type="EMBL" id="JBFOLK010000008">
    <property type="protein sequence ID" value="KAL2493224.1"/>
    <property type="molecule type" value="Genomic_DNA"/>
</dbReference>
<keyword evidence="3" id="KW-1185">Reference proteome</keyword>
<reference evidence="3" key="1">
    <citation type="submission" date="2024-07" db="EMBL/GenBank/DDBJ databases">
        <title>Two chromosome-level genome assemblies of Korean endemic species Abeliophyllum distichum and Forsythia ovata (Oleaceae).</title>
        <authorList>
            <person name="Jang H."/>
        </authorList>
    </citation>
    <scope>NUCLEOTIDE SEQUENCE [LARGE SCALE GENOMIC DNA]</scope>
</reference>
<accession>A0ABD1S1X8</accession>
<dbReference type="Proteomes" id="UP001604336">
    <property type="component" value="Unassembled WGS sequence"/>
</dbReference>
<dbReference type="AlphaFoldDB" id="A0ABD1S1X8"/>
<name>A0ABD1S1X8_9LAMI</name>
<protein>
    <submittedName>
        <fullName evidence="2">Uncharacterized protein</fullName>
    </submittedName>
</protein>
<sequence length="155" mass="17334">MDALAVLTDPKNGCTLTILKYQTGQHSRHAGSEMLGDHLGFKATLSTMFRLNKDYITIDKLDWLPILFRNATWRSQFEPACFSPTERHHEPAPVVSQTASGGSTATKEKHVKTGKLLRSPSQIKNLCMWIPKSMSEVVRTVQKEVARKKNGIGIQ</sequence>
<organism evidence="2 3">
    <name type="scientific">Abeliophyllum distichum</name>
    <dbReference type="NCBI Taxonomy" id="126358"/>
    <lineage>
        <taxon>Eukaryota</taxon>
        <taxon>Viridiplantae</taxon>
        <taxon>Streptophyta</taxon>
        <taxon>Embryophyta</taxon>
        <taxon>Tracheophyta</taxon>
        <taxon>Spermatophyta</taxon>
        <taxon>Magnoliopsida</taxon>
        <taxon>eudicotyledons</taxon>
        <taxon>Gunneridae</taxon>
        <taxon>Pentapetalae</taxon>
        <taxon>asterids</taxon>
        <taxon>lamiids</taxon>
        <taxon>Lamiales</taxon>
        <taxon>Oleaceae</taxon>
        <taxon>Forsythieae</taxon>
        <taxon>Abeliophyllum</taxon>
    </lineage>
</organism>
<proteinExistence type="predicted"/>
<evidence type="ECO:0000313" key="3">
    <source>
        <dbReference type="Proteomes" id="UP001604336"/>
    </source>
</evidence>